<sequence>RVLPREDGELEEGELEDDGGEEPPAASEPRERSRRDRGEKHHSDSDDDKSHRRLKRKRRKEREKEKRRAKKKRKSKHKVSCSAPGTDLFCSLLGCICSFAAHPVPLLQSHQQYPPSHGAPAPKKSYSKMESKSYGMYEDYENEEYGQYEAEEDEDMAKEEYDDFAKELSQYRRAKEGSHRGRGERRAAPPPARIRPQIPSVGASSSQGPAGSAGMSRAPWLGAPLAHPSHPAGTQESPAPPRRAPGAPACARQVLPSPRRLRAHRQRSAAPGQVVIPNARRTREPFISEPIFTPRSASFPPRGAGAGAFAPGLEGDPRSRGAGRPPRSRSCVK</sequence>
<reference evidence="3" key="1">
    <citation type="submission" date="2025-08" db="UniProtKB">
        <authorList>
            <consortium name="Ensembl"/>
        </authorList>
    </citation>
    <scope>IDENTIFICATION</scope>
</reference>
<feature type="compositionally biased region" description="Low complexity" evidence="2">
    <location>
        <begin position="194"/>
        <end position="216"/>
    </location>
</feature>
<dbReference type="InterPro" id="IPR045124">
    <property type="entry name" value="Su(sable)-like"/>
</dbReference>
<name>A0A8C6ZEF6_NOTPE</name>
<dbReference type="PANTHER" id="PTHR13119:SF23">
    <property type="entry name" value="ZINC FINGER CCCH DOMAIN-CONTAINING PROTEIN 4"/>
    <property type="match status" value="1"/>
</dbReference>
<feature type="region of interest" description="Disordered" evidence="2">
    <location>
        <begin position="165"/>
        <end position="333"/>
    </location>
</feature>
<evidence type="ECO:0000313" key="3">
    <source>
        <dbReference type="Ensembl" id="ENSNPEP00000014422.1"/>
    </source>
</evidence>
<dbReference type="PANTHER" id="PTHR13119">
    <property type="entry name" value="ZINC FINGER CCCH DOMAIN-CONTAINING PROTEI"/>
    <property type="match status" value="1"/>
</dbReference>
<dbReference type="GO" id="GO:0045892">
    <property type="term" value="P:negative regulation of DNA-templated transcription"/>
    <property type="evidence" value="ECO:0007669"/>
    <property type="project" value="InterPro"/>
</dbReference>
<feature type="compositionally biased region" description="Basic and acidic residues" evidence="2">
    <location>
        <begin position="28"/>
        <end position="50"/>
    </location>
</feature>
<keyword evidence="1" id="KW-0677">Repeat</keyword>
<accession>A0A8C6ZEF6</accession>
<dbReference type="GO" id="GO:0005634">
    <property type="term" value="C:nucleus"/>
    <property type="evidence" value="ECO:0007669"/>
    <property type="project" value="TreeGrafter"/>
</dbReference>
<feature type="compositionally biased region" description="Basic residues" evidence="2">
    <location>
        <begin position="51"/>
        <end position="79"/>
    </location>
</feature>
<dbReference type="AlphaFoldDB" id="A0A8C6ZEF6"/>
<evidence type="ECO:0000256" key="2">
    <source>
        <dbReference type="SAM" id="MobiDB-lite"/>
    </source>
</evidence>
<feature type="region of interest" description="Disordered" evidence="2">
    <location>
        <begin position="109"/>
        <end position="130"/>
    </location>
</feature>
<evidence type="ECO:0000256" key="1">
    <source>
        <dbReference type="ARBA" id="ARBA00022737"/>
    </source>
</evidence>
<evidence type="ECO:0000313" key="4">
    <source>
        <dbReference type="Proteomes" id="UP000694420"/>
    </source>
</evidence>
<feature type="region of interest" description="Disordered" evidence="2">
    <location>
        <begin position="1"/>
        <end position="85"/>
    </location>
</feature>
<dbReference type="Ensembl" id="ENSNPET00000014778.1">
    <property type="protein sequence ID" value="ENSNPEP00000014422.1"/>
    <property type="gene ID" value="ENSNPEG00000010800.1"/>
</dbReference>
<dbReference type="Proteomes" id="UP000694420">
    <property type="component" value="Unplaced"/>
</dbReference>
<keyword evidence="4" id="KW-1185">Reference proteome</keyword>
<feature type="compositionally biased region" description="Low complexity" evidence="2">
    <location>
        <begin position="296"/>
        <end position="312"/>
    </location>
</feature>
<feature type="compositionally biased region" description="Basic and acidic residues" evidence="2">
    <location>
        <begin position="165"/>
        <end position="187"/>
    </location>
</feature>
<dbReference type="GO" id="GO:0003723">
    <property type="term" value="F:RNA binding"/>
    <property type="evidence" value="ECO:0007669"/>
    <property type="project" value="InterPro"/>
</dbReference>
<organism evidence="3 4">
    <name type="scientific">Nothoprocta perdicaria</name>
    <name type="common">Chilean tinamou</name>
    <name type="synonym">Crypturus perdicarius</name>
    <dbReference type="NCBI Taxonomy" id="30464"/>
    <lineage>
        <taxon>Eukaryota</taxon>
        <taxon>Metazoa</taxon>
        <taxon>Chordata</taxon>
        <taxon>Craniata</taxon>
        <taxon>Vertebrata</taxon>
        <taxon>Euteleostomi</taxon>
        <taxon>Archelosauria</taxon>
        <taxon>Archosauria</taxon>
        <taxon>Dinosauria</taxon>
        <taxon>Saurischia</taxon>
        <taxon>Theropoda</taxon>
        <taxon>Coelurosauria</taxon>
        <taxon>Aves</taxon>
        <taxon>Palaeognathae</taxon>
        <taxon>Tinamiformes</taxon>
        <taxon>Tinamidae</taxon>
        <taxon>Nothoprocta</taxon>
    </lineage>
</organism>
<protein>
    <submittedName>
        <fullName evidence="3">Uncharacterized protein</fullName>
    </submittedName>
</protein>
<proteinExistence type="predicted"/>
<feature type="compositionally biased region" description="Acidic residues" evidence="2">
    <location>
        <begin position="8"/>
        <end position="21"/>
    </location>
</feature>
<reference evidence="3" key="2">
    <citation type="submission" date="2025-09" db="UniProtKB">
        <authorList>
            <consortium name="Ensembl"/>
        </authorList>
    </citation>
    <scope>IDENTIFICATION</scope>
</reference>